<sequence>MEVVMNQEKVTLDIPLSEKLKGIPGFFGIRLGEEPFYEVVCTEGDKEIRKYNSFILASVTINGNFEEVKKEAFACLASYIFGQNKDHKHLKMTSPVLQEETNDYIPMTSPIYQGPNSNGWTMSFVLPQKYNLATAPTPKDNRILLHKSPERMVASLRYSGANDQEKIKKFSAELVQWISKSDLFFPVGDIQIAQYDGPTTIPFLRRNEVHVEVKQFF</sequence>
<dbReference type="KEGG" id="bsto:C0V70_04985"/>
<dbReference type="SUPFAM" id="SSF55136">
    <property type="entry name" value="Probable bacterial effector-binding domain"/>
    <property type="match status" value="1"/>
</dbReference>
<dbReference type="Gene3D" id="3.20.80.10">
    <property type="entry name" value="Regulatory factor, effector binding domain"/>
    <property type="match status" value="1"/>
</dbReference>
<organism evidence="1 2">
    <name type="scientific">Bacteriovorax stolpii</name>
    <name type="common">Bdellovibrio stolpii</name>
    <dbReference type="NCBI Taxonomy" id="960"/>
    <lineage>
        <taxon>Bacteria</taxon>
        <taxon>Pseudomonadati</taxon>
        <taxon>Bdellovibrionota</taxon>
        <taxon>Bacteriovoracia</taxon>
        <taxon>Bacteriovoracales</taxon>
        <taxon>Bacteriovoracaceae</taxon>
        <taxon>Bacteriovorax</taxon>
    </lineage>
</organism>
<evidence type="ECO:0000313" key="1">
    <source>
        <dbReference type="EMBL" id="AUN97474.1"/>
    </source>
</evidence>
<evidence type="ECO:0000313" key="2">
    <source>
        <dbReference type="Proteomes" id="UP000235584"/>
    </source>
</evidence>
<dbReference type="EMBL" id="CP025704">
    <property type="protein sequence ID" value="AUN97474.1"/>
    <property type="molecule type" value="Genomic_DNA"/>
</dbReference>
<dbReference type="Proteomes" id="UP000235584">
    <property type="component" value="Chromosome"/>
</dbReference>
<reference evidence="1 2" key="1">
    <citation type="submission" date="2018-01" db="EMBL/GenBank/DDBJ databases">
        <title>Complete genome sequence of Bacteriovorax stolpii DSM12778.</title>
        <authorList>
            <person name="Tang B."/>
            <person name="Chang J."/>
        </authorList>
    </citation>
    <scope>NUCLEOTIDE SEQUENCE [LARGE SCALE GENOMIC DNA]</scope>
    <source>
        <strain evidence="1 2">DSM 12778</strain>
    </source>
</reference>
<name>A0A2K9NRT6_BACTC</name>
<dbReference type="AlphaFoldDB" id="A0A2K9NRT6"/>
<dbReference type="InterPro" id="IPR011256">
    <property type="entry name" value="Reg_factor_effector_dom_sf"/>
</dbReference>
<keyword evidence="2" id="KW-1185">Reference proteome</keyword>
<gene>
    <name evidence="1" type="ORF">C0V70_04985</name>
</gene>
<dbReference type="PANTHER" id="PTHR11220">
    <property type="entry name" value="HEME-BINDING PROTEIN-RELATED"/>
    <property type="match status" value="1"/>
</dbReference>
<dbReference type="PANTHER" id="PTHR11220:SF58">
    <property type="entry name" value="SOUL HEME-BINDING FAMILY PROTEIN"/>
    <property type="match status" value="1"/>
</dbReference>
<accession>A0A2K9NRT6</accession>
<dbReference type="InterPro" id="IPR006917">
    <property type="entry name" value="SOUL_heme-bd"/>
</dbReference>
<protein>
    <submittedName>
        <fullName evidence="1">Heme-binding protein</fullName>
    </submittedName>
</protein>
<dbReference type="Pfam" id="PF04832">
    <property type="entry name" value="SOUL"/>
    <property type="match status" value="1"/>
</dbReference>
<proteinExistence type="predicted"/>